<keyword evidence="4" id="KW-0067">ATP-binding</keyword>
<dbReference type="EMBL" id="CP088295">
    <property type="protein sequence ID" value="UUY03626.1"/>
    <property type="molecule type" value="Genomic_DNA"/>
</dbReference>
<evidence type="ECO:0000313" key="6">
    <source>
        <dbReference type="EMBL" id="UUY03626.1"/>
    </source>
</evidence>
<gene>
    <name evidence="6" type="ORF">LRS13_23645</name>
</gene>
<dbReference type="InterPro" id="IPR051409">
    <property type="entry name" value="Atypical_kinase_ADCK"/>
</dbReference>
<reference evidence="7" key="1">
    <citation type="submission" date="2021-11" db="EMBL/GenBank/DDBJ databases">
        <title>Cultivation dependent microbiological survey of springs from the worlds oldest radium mine currently devoted to the extraction of radon-saturated water.</title>
        <authorList>
            <person name="Kapinusova G."/>
            <person name="Smrhova T."/>
            <person name="Strejcek M."/>
            <person name="Suman J."/>
            <person name="Jani K."/>
            <person name="Pajer P."/>
            <person name="Uhlik O."/>
        </authorList>
    </citation>
    <scope>NUCLEOTIDE SEQUENCE [LARGE SCALE GENOMIC DNA]</scope>
    <source>
        <strain evidence="7">J379</strain>
    </source>
</reference>
<dbReference type="Pfam" id="PF03109">
    <property type="entry name" value="ABC1"/>
    <property type="match status" value="1"/>
</dbReference>
<dbReference type="RefSeq" id="WP_353864128.1">
    <property type="nucleotide sequence ID" value="NZ_CP088295.1"/>
</dbReference>
<evidence type="ECO:0000256" key="3">
    <source>
        <dbReference type="ARBA" id="ARBA00022741"/>
    </source>
</evidence>
<evidence type="ECO:0000313" key="7">
    <source>
        <dbReference type="Proteomes" id="UP001058860"/>
    </source>
</evidence>
<organism evidence="6 7">
    <name type="scientific">Svornostia abyssi</name>
    <dbReference type="NCBI Taxonomy" id="2898438"/>
    <lineage>
        <taxon>Bacteria</taxon>
        <taxon>Bacillati</taxon>
        <taxon>Actinomycetota</taxon>
        <taxon>Thermoleophilia</taxon>
        <taxon>Solirubrobacterales</taxon>
        <taxon>Baekduiaceae</taxon>
        <taxon>Svornostia</taxon>
    </lineage>
</organism>
<evidence type="ECO:0000256" key="4">
    <source>
        <dbReference type="ARBA" id="ARBA00022840"/>
    </source>
</evidence>
<dbReference type="GO" id="GO:0016301">
    <property type="term" value="F:kinase activity"/>
    <property type="evidence" value="ECO:0007669"/>
    <property type="project" value="UniProtKB-KW"/>
</dbReference>
<keyword evidence="3" id="KW-0547">Nucleotide-binding</keyword>
<comment type="similarity">
    <text evidence="1">Belongs to the protein kinase superfamily. ADCK protein kinase family.</text>
</comment>
<name>A0ABY5PG83_9ACTN</name>
<feature type="domain" description="ABC1 atypical kinase-like" evidence="5">
    <location>
        <begin position="98"/>
        <end position="339"/>
    </location>
</feature>
<proteinExistence type="inferred from homology"/>
<evidence type="ECO:0000256" key="2">
    <source>
        <dbReference type="ARBA" id="ARBA00022679"/>
    </source>
</evidence>
<dbReference type="Proteomes" id="UP001058860">
    <property type="component" value="Chromosome"/>
</dbReference>
<keyword evidence="6" id="KW-0418">Kinase</keyword>
<evidence type="ECO:0000256" key="1">
    <source>
        <dbReference type="ARBA" id="ARBA00009670"/>
    </source>
</evidence>
<dbReference type="InterPro" id="IPR004147">
    <property type="entry name" value="ABC1_dom"/>
</dbReference>
<dbReference type="CDD" id="cd13970">
    <property type="entry name" value="ABC1_ADCK3"/>
    <property type="match status" value="1"/>
</dbReference>
<keyword evidence="2" id="KW-0808">Transferase</keyword>
<sequence length="461" mass="50780">MARGLNTSRFGRAAKLGGLAGGAAARTLGTKAANVVRDDEASAAADKRAALETADRMVTVLGTMRGAAMKIGQTLSVIDIGAFEDDEVRAAFQAKLAKLQSMAPTVEFSQMRKVIEQDLGATLDDVFSSFVEEPIAAASIGQVYRATLREDGREVAVKVQYPGIKDVVRADLKNVRLVLKVAARFSPGMNTKEVADEVIERITEELDYELEAANHRAMARAFAGHPFIVVPDVITSLCTERVIVTEFVHARRFADILDDPVEARDRFGEILFRFYVNGPYRTRLLNGDPHPGNALFLDDGRVAFLDFGFFRRQTREEVDVQRAVLQSVYAQDAQRLFELSVEQGIISGGPELVEPLMEKYRAATWWFAEDREVTLATSDISRIVIEHADMRDGFGDVQMPANQVTTLRAFSLVLGILGQLRATNNWHRIGRETVFGDAPETDLGREEAAWMQGDVTAAPVA</sequence>
<dbReference type="SUPFAM" id="SSF56112">
    <property type="entry name" value="Protein kinase-like (PK-like)"/>
    <property type="match status" value="1"/>
</dbReference>
<dbReference type="InterPro" id="IPR034646">
    <property type="entry name" value="ADCK3_dom"/>
</dbReference>
<dbReference type="InterPro" id="IPR011009">
    <property type="entry name" value="Kinase-like_dom_sf"/>
</dbReference>
<keyword evidence="7" id="KW-1185">Reference proteome</keyword>
<dbReference type="PANTHER" id="PTHR43851:SF3">
    <property type="entry name" value="COENZYME Q8"/>
    <property type="match status" value="1"/>
</dbReference>
<dbReference type="PANTHER" id="PTHR43851">
    <property type="match status" value="1"/>
</dbReference>
<accession>A0ABY5PG83</accession>
<protein>
    <submittedName>
        <fullName evidence="6">AarF/ABC1/UbiB kinase family protein</fullName>
    </submittedName>
</protein>
<evidence type="ECO:0000259" key="5">
    <source>
        <dbReference type="Pfam" id="PF03109"/>
    </source>
</evidence>